<evidence type="ECO:0008006" key="4">
    <source>
        <dbReference type="Google" id="ProtNLM"/>
    </source>
</evidence>
<dbReference type="PRINTS" id="PR00947">
    <property type="entry name" value="CUTICLE"/>
</dbReference>
<dbReference type="AlphaFoldDB" id="A0A3L8E237"/>
<dbReference type="Pfam" id="PF00379">
    <property type="entry name" value="Chitin_bind_4"/>
    <property type="match status" value="1"/>
</dbReference>
<comment type="caution">
    <text evidence="3">The sequence shown here is derived from an EMBL/GenBank/DDBJ whole genome shotgun (WGS) entry which is preliminary data.</text>
</comment>
<dbReference type="GO" id="GO:0008010">
    <property type="term" value="F:structural constituent of chitin-based larval cuticle"/>
    <property type="evidence" value="ECO:0007669"/>
    <property type="project" value="TreeGrafter"/>
</dbReference>
<reference evidence="3" key="1">
    <citation type="journal article" date="2018" name="Genome Res.">
        <title>The genomic architecture and molecular evolution of ant odorant receptors.</title>
        <authorList>
            <person name="McKenzie S.K."/>
            <person name="Kronauer D.J.C."/>
        </authorList>
    </citation>
    <scope>NUCLEOTIDE SEQUENCE [LARGE SCALE GENOMIC DNA]</scope>
    <source>
        <strain evidence="3">Clonal line C1</strain>
    </source>
</reference>
<dbReference type="InterPro" id="IPR031311">
    <property type="entry name" value="CHIT_BIND_RR_consensus"/>
</dbReference>
<evidence type="ECO:0000256" key="1">
    <source>
        <dbReference type="ARBA" id="ARBA00022460"/>
    </source>
</evidence>
<dbReference type="InterPro" id="IPR000618">
    <property type="entry name" value="Insect_cuticle"/>
</dbReference>
<dbReference type="PANTHER" id="PTHR10380">
    <property type="entry name" value="CUTICLE PROTEIN"/>
    <property type="match status" value="1"/>
</dbReference>
<reference evidence="3" key="2">
    <citation type="submission" date="2018-07" db="EMBL/GenBank/DDBJ databases">
        <authorList>
            <person name="Mckenzie S.K."/>
            <person name="Kronauer D.J.C."/>
        </authorList>
    </citation>
    <scope>NUCLEOTIDE SEQUENCE</scope>
    <source>
        <strain evidence="3">Clonal line C1</strain>
    </source>
</reference>
<organism evidence="3">
    <name type="scientific">Ooceraea biroi</name>
    <name type="common">Clonal raider ant</name>
    <name type="synonym">Cerapachys biroi</name>
    <dbReference type="NCBI Taxonomy" id="2015173"/>
    <lineage>
        <taxon>Eukaryota</taxon>
        <taxon>Metazoa</taxon>
        <taxon>Ecdysozoa</taxon>
        <taxon>Arthropoda</taxon>
        <taxon>Hexapoda</taxon>
        <taxon>Insecta</taxon>
        <taxon>Pterygota</taxon>
        <taxon>Neoptera</taxon>
        <taxon>Endopterygota</taxon>
        <taxon>Hymenoptera</taxon>
        <taxon>Apocrita</taxon>
        <taxon>Aculeata</taxon>
        <taxon>Formicoidea</taxon>
        <taxon>Formicidae</taxon>
        <taxon>Dorylinae</taxon>
        <taxon>Ooceraea</taxon>
    </lineage>
</organism>
<keyword evidence="1 2" id="KW-0193">Cuticle</keyword>
<proteinExistence type="predicted"/>
<sequence>MSTSKVEFKIQDTLYTVLKNPPIASFAVGSITISRLSFVMQQSNAGHRKILVILALVAGVLTAPQGNLNDITIVKQEEVNNIGVGGYHFSYEQSDGQKREETAELKNEGTDDEALSVVGSFSFIAPDGHTYRVDYTADETGFHPTINLVAK</sequence>
<name>A0A3L8E237_OOCBI</name>
<dbReference type="PROSITE" id="PS51155">
    <property type="entry name" value="CHIT_BIND_RR_2"/>
    <property type="match status" value="1"/>
</dbReference>
<accession>A0A3L8E237</accession>
<dbReference type="InterPro" id="IPR050468">
    <property type="entry name" value="Cuticle_Struct_Prot"/>
</dbReference>
<dbReference type="PANTHER" id="PTHR10380:SF218">
    <property type="entry name" value="ADULT CUTICLE PROTEIN 65AA-RELATED"/>
    <property type="match status" value="1"/>
</dbReference>
<evidence type="ECO:0000256" key="2">
    <source>
        <dbReference type="PROSITE-ProRule" id="PRU00497"/>
    </source>
</evidence>
<gene>
    <name evidence="3" type="ORF">DMN91_000052</name>
</gene>
<dbReference type="PROSITE" id="PS00233">
    <property type="entry name" value="CHIT_BIND_RR_1"/>
    <property type="match status" value="1"/>
</dbReference>
<protein>
    <recommendedName>
        <fullName evidence="4">Flexible cuticle protein</fullName>
    </recommendedName>
</protein>
<dbReference type="Proteomes" id="UP000279307">
    <property type="component" value="Chromosome 1"/>
</dbReference>
<dbReference type="EMBL" id="QOIP01000001">
    <property type="protein sequence ID" value="RLU26259.1"/>
    <property type="molecule type" value="Genomic_DNA"/>
</dbReference>
<dbReference type="GO" id="GO:0062129">
    <property type="term" value="C:chitin-based extracellular matrix"/>
    <property type="evidence" value="ECO:0007669"/>
    <property type="project" value="TreeGrafter"/>
</dbReference>
<dbReference type="OrthoDB" id="6629557at2759"/>
<evidence type="ECO:0000313" key="3">
    <source>
        <dbReference type="EMBL" id="RLU26259.1"/>
    </source>
</evidence>